<evidence type="ECO:0000313" key="2">
    <source>
        <dbReference type="EMBL" id="KGQ61871.1"/>
    </source>
</evidence>
<proteinExistence type="predicted"/>
<dbReference type="Pfam" id="PF09860">
    <property type="entry name" value="DUF2087"/>
    <property type="match status" value="1"/>
</dbReference>
<organism evidence="2 3">
    <name type="scientific">Gallibacterium anatis 4895</name>
    <dbReference type="NCBI Taxonomy" id="1396510"/>
    <lineage>
        <taxon>Bacteria</taxon>
        <taxon>Pseudomonadati</taxon>
        <taxon>Pseudomonadota</taxon>
        <taxon>Gammaproteobacteria</taxon>
        <taxon>Pasteurellales</taxon>
        <taxon>Pasteurellaceae</taxon>
        <taxon>Gallibacterium</taxon>
    </lineage>
</organism>
<dbReference type="InterPro" id="IPR029063">
    <property type="entry name" value="SAM-dependent_MTases_sf"/>
</dbReference>
<comment type="caution">
    <text evidence="2">The sequence shown here is derived from an EMBL/GenBank/DDBJ whole genome shotgun (WGS) entry which is preliminary data.</text>
</comment>
<accession>A0A0A2ZXU4</accession>
<evidence type="ECO:0000259" key="1">
    <source>
        <dbReference type="Pfam" id="PF09860"/>
    </source>
</evidence>
<feature type="domain" description="DUF2087" evidence="1">
    <location>
        <begin position="342"/>
        <end position="398"/>
    </location>
</feature>
<dbReference type="RefSeq" id="WP_013746183.1">
    <property type="nucleotide sequence ID" value="NZ_JPJQ01000029.1"/>
</dbReference>
<name>A0A0A2ZXU4_9PAST</name>
<evidence type="ECO:0000313" key="3">
    <source>
        <dbReference type="Proteomes" id="UP000030554"/>
    </source>
</evidence>
<dbReference type="InterPro" id="IPR018656">
    <property type="entry name" value="DUF2087"/>
</dbReference>
<dbReference type="AlphaFoldDB" id="A0A0A2ZXU4"/>
<dbReference type="Proteomes" id="UP000030554">
    <property type="component" value="Unassembled WGS sequence"/>
</dbReference>
<sequence>MISIGMGTENSSKVLASLIKMLRPLKIIEIGAGYSTIVMLNSIIEYFNELKNDINLSNNENWSERLSIILPPNKLENIPIPKLISIDDGMGEGSSANKVWEIIENNPAYKMHSEIIKKNFYHINMKDIQQWGKIDLIWLDAGTLVDDAFFLNRLTPQLSEGGIIALHEPFFTSIINNNGNKLLRSIRTPLWEEISKHLSDQYEIISLTENHKYRQSGLGLIRKKTKYELIYRKESFQEEMLIINQAPILPDFGDITKKNYHPISILKNKANRIIYSAIQLEFNSIEKIKQITFLDIKTIEKSLKSLTSYGLIYNENKIFKLNDIIWEKLPSNSQKNKINIYHKDILDKIISNLNFNEIYSEQEISSFCSMFDRDFATLRRTLIDLSYLKRDNNGNYKRIN</sequence>
<gene>
    <name evidence="2" type="ORF">IO48_06530</name>
</gene>
<dbReference type="EMBL" id="JPJQ01000029">
    <property type="protein sequence ID" value="KGQ61871.1"/>
    <property type="molecule type" value="Genomic_DNA"/>
</dbReference>
<protein>
    <recommendedName>
        <fullName evidence="1">DUF2087 domain-containing protein</fullName>
    </recommendedName>
</protein>
<dbReference type="Gene3D" id="3.40.50.150">
    <property type="entry name" value="Vaccinia Virus protein VP39"/>
    <property type="match status" value="1"/>
</dbReference>
<reference evidence="2 3" key="1">
    <citation type="submission" date="2014-07" db="EMBL/GenBank/DDBJ databases">
        <title>Chaperone-usher fimbriae in a diverse selection of Gallibacterium genomes.</title>
        <authorList>
            <person name="Kudirkiene E."/>
            <person name="Bager R.J."/>
            <person name="Johnson T.J."/>
            <person name="Bojesen A.M."/>
        </authorList>
    </citation>
    <scope>NUCLEOTIDE SEQUENCE [LARGE SCALE GENOMIC DNA]</scope>
    <source>
        <strain evidence="2 3">4895</strain>
    </source>
</reference>